<dbReference type="InterPro" id="IPR004358">
    <property type="entry name" value="Sig_transdc_His_kin-like_C"/>
</dbReference>
<dbReference type="SUPFAM" id="SSF55785">
    <property type="entry name" value="PYP-like sensor domain (PAS domain)"/>
    <property type="match status" value="3"/>
</dbReference>
<dbReference type="Pfam" id="PF02518">
    <property type="entry name" value="HATPase_c"/>
    <property type="match status" value="1"/>
</dbReference>
<feature type="domain" description="PAS" evidence="10">
    <location>
        <begin position="21"/>
        <end position="74"/>
    </location>
</feature>
<accession>A0AAE4ZAS1</accession>
<dbReference type="Pfam" id="PF13426">
    <property type="entry name" value="PAS_9"/>
    <property type="match status" value="1"/>
</dbReference>
<dbReference type="Gene3D" id="3.30.450.20">
    <property type="entry name" value="PAS domain"/>
    <property type="match status" value="3"/>
</dbReference>
<evidence type="ECO:0000256" key="8">
    <source>
        <dbReference type="ARBA" id="ARBA00023012"/>
    </source>
</evidence>
<evidence type="ECO:0000256" key="6">
    <source>
        <dbReference type="ARBA" id="ARBA00022777"/>
    </source>
</evidence>
<dbReference type="GO" id="GO:0000160">
    <property type="term" value="P:phosphorelay signal transduction system"/>
    <property type="evidence" value="ECO:0007669"/>
    <property type="project" value="UniProtKB-KW"/>
</dbReference>
<dbReference type="GO" id="GO:0005524">
    <property type="term" value="F:ATP binding"/>
    <property type="evidence" value="ECO:0007669"/>
    <property type="project" value="UniProtKB-KW"/>
</dbReference>
<dbReference type="Pfam" id="PF13188">
    <property type="entry name" value="PAS_8"/>
    <property type="match status" value="1"/>
</dbReference>
<keyword evidence="7" id="KW-0067">ATP-binding</keyword>
<dbReference type="PRINTS" id="PR00344">
    <property type="entry name" value="BCTRLSENSOR"/>
</dbReference>
<keyword evidence="8" id="KW-0902">Two-component regulatory system</keyword>
<dbReference type="InterPro" id="IPR005467">
    <property type="entry name" value="His_kinase_dom"/>
</dbReference>
<evidence type="ECO:0000256" key="5">
    <source>
        <dbReference type="ARBA" id="ARBA00022741"/>
    </source>
</evidence>
<comment type="catalytic activity">
    <reaction evidence="1">
        <text>ATP + protein L-histidine = ADP + protein N-phospho-L-histidine.</text>
        <dbReference type="EC" id="2.7.13.3"/>
    </reaction>
</comment>
<dbReference type="EMBL" id="JAACAK010000072">
    <property type="protein sequence ID" value="NIR75336.1"/>
    <property type="molecule type" value="Genomic_DNA"/>
</dbReference>
<sequence>MSDNAASPSGRSATADSLAGSDELVRLLLDSTGEGIYGVDLEGKCTFANPACLRLLGFEKDTDLLGRNMHELVHHTRPNGEPYPEKECRIYKAFREHAGTHVDDEVMFRKDGSSFSAEYWSHPVEREGELLGCVVTFMDISERRRSEQLLAEQAATIAEVARFPEMNPGPVVRLDLDGNVLMANAAAEEVFGADLVGTCWLDICPDIDGDVWNEIVDSTGPCVLERRIQDRDYVLTHRRDFEGDLVFVFGADITEQREAQRALRQADELVRLLLNSTGEGIYGVDLEGNCTFANPACARLLGYESVDELLGKHMHDLVHHTRPNGEPYPVEECRIYQAFREHKGTHVDDEVMFCSDGKPFPAEYWSYPVERDGELVGCVVTFVDISDRRRVEEELRQREKMAALGKLSAGLAHELNNPAAAAGRAAGQLVEMLDELLSATVRLARTGLGSDGWAQLSDRYTEFGRRSDQALGLSALEASDREDELLSWLEGHGVEEPWEIASTLASAGVRDEDLEEIAGALPADGLAEAIDWLDKALDARELAGTVVRSSRTMSELVSAVKSYTHMDRAPVDYVDVHAGLEDTIRILGHKLKKGIEVVRRYDRDLPRARSGGSDLNQVWTNLIDNAIGALGDRGTITIQTRRDGDHIVVEVIDDGPGIPQEIQNRIFEPFFTTKEVGQGTGLGLDIVRRIVGGRCGGSVDFSSRPGETVFRVRLPVDEAATCEQPADAEPTA</sequence>
<dbReference type="Pfam" id="PF00989">
    <property type="entry name" value="PAS"/>
    <property type="match status" value="1"/>
</dbReference>
<evidence type="ECO:0000256" key="1">
    <source>
        <dbReference type="ARBA" id="ARBA00000085"/>
    </source>
</evidence>
<dbReference type="Gene3D" id="3.30.565.10">
    <property type="entry name" value="Histidine kinase-like ATPase, C-terminal domain"/>
    <property type="match status" value="1"/>
</dbReference>
<evidence type="ECO:0000259" key="9">
    <source>
        <dbReference type="PROSITE" id="PS50109"/>
    </source>
</evidence>
<dbReference type="InterPro" id="IPR013767">
    <property type="entry name" value="PAS_fold"/>
</dbReference>
<protein>
    <recommendedName>
        <fullName evidence="2">histidine kinase</fullName>
        <ecNumber evidence="2">2.7.13.3</ecNumber>
    </recommendedName>
</protein>
<dbReference type="GO" id="GO:0006355">
    <property type="term" value="P:regulation of DNA-templated transcription"/>
    <property type="evidence" value="ECO:0007669"/>
    <property type="project" value="InterPro"/>
</dbReference>
<evidence type="ECO:0000259" key="11">
    <source>
        <dbReference type="PROSITE" id="PS50113"/>
    </source>
</evidence>
<dbReference type="PROSITE" id="PS50113">
    <property type="entry name" value="PAC"/>
    <property type="match status" value="2"/>
</dbReference>
<dbReference type="InterPro" id="IPR036890">
    <property type="entry name" value="HATPase_C_sf"/>
</dbReference>
<dbReference type="GO" id="GO:0004673">
    <property type="term" value="F:protein histidine kinase activity"/>
    <property type="evidence" value="ECO:0007669"/>
    <property type="project" value="UniProtKB-EC"/>
</dbReference>
<name>A0AAE4ZAS1_9BACT</name>
<dbReference type="SUPFAM" id="SSF55874">
    <property type="entry name" value="ATPase domain of HSP90 chaperone/DNA topoisomerase II/histidine kinase"/>
    <property type="match status" value="1"/>
</dbReference>
<dbReference type="InterPro" id="IPR000014">
    <property type="entry name" value="PAS"/>
</dbReference>
<evidence type="ECO:0000256" key="3">
    <source>
        <dbReference type="ARBA" id="ARBA00022553"/>
    </source>
</evidence>
<dbReference type="CDD" id="cd00130">
    <property type="entry name" value="PAS"/>
    <property type="match status" value="3"/>
</dbReference>
<dbReference type="InterPro" id="IPR001610">
    <property type="entry name" value="PAC"/>
</dbReference>
<organism evidence="12 13">
    <name type="scientific">Candidatus Kutchimonas denitrificans</name>
    <dbReference type="NCBI Taxonomy" id="3056748"/>
    <lineage>
        <taxon>Bacteria</taxon>
        <taxon>Pseudomonadati</taxon>
        <taxon>Gemmatimonadota</taxon>
        <taxon>Gemmatimonadia</taxon>
        <taxon>Candidatus Palauibacterales</taxon>
        <taxon>Candidatus Palauibacteraceae</taxon>
        <taxon>Candidatus Kutchimonas</taxon>
    </lineage>
</organism>
<dbReference type="Proteomes" id="UP000702544">
    <property type="component" value="Unassembled WGS sequence"/>
</dbReference>
<dbReference type="PANTHER" id="PTHR43065:SF48">
    <property type="entry name" value="HISTIDINE KINASE"/>
    <property type="match status" value="1"/>
</dbReference>
<evidence type="ECO:0000259" key="10">
    <source>
        <dbReference type="PROSITE" id="PS50112"/>
    </source>
</evidence>
<proteinExistence type="predicted"/>
<dbReference type="SMART" id="SM00387">
    <property type="entry name" value="HATPase_c"/>
    <property type="match status" value="1"/>
</dbReference>
<dbReference type="PANTHER" id="PTHR43065">
    <property type="entry name" value="SENSOR HISTIDINE KINASE"/>
    <property type="match status" value="1"/>
</dbReference>
<dbReference type="SMART" id="SM00086">
    <property type="entry name" value="PAC"/>
    <property type="match status" value="2"/>
</dbReference>
<evidence type="ECO:0000256" key="2">
    <source>
        <dbReference type="ARBA" id="ARBA00012438"/>
    </source>
</evidence>
<dbReference type="InterPro" id="IPR035965">
    <property type="entry name" value="PAS-like_dom_sf"/>
</dbReference>
<keyword evidence="6" id="KW-0418">Kinase</keyword>
<keyword evidence="3" id="KW-0597">Phosphoprotein</keyword>
<evidence type="ECO:0000313" key="13">
    <source>
        <dbReference type="Proteomes" id="UP000702544"/>
    </source>
</evidence>
<comment type="caution">
    <text evidence="12">The sequence shown here is derived from an EMBL/GenBank/DDBJ whole genome shotgun (WGS) entry which is preliminary data.</text>
</comment>
<feature type="domain" description="PAC" evidence="11">
    <location>
        <begin position="100"/>
        <end position="152"/>
    </location>
</feature>
<keyword evidence="4" id="KW-0808">Transferase</keyword>
<feature type="domain" description="PAS" evidence="10">
    <location>
        <begin position="266"/>
        <end position="319"/>
    </location>
</feature>
<evidence type="ECO:0000256" key="4">
    <source>
        <dbReference type="ARBA" id="ARBA00022679"/>
    </source>
</evidence>
<gene>
    <name evidence="12" type="ORF">GWO12_09540</name>
</gene>
<dbReference type="SMART" id="SM00091">
    <property type="entry name" value="PAS"/>
    <property type="match status" value="3"/>
</dbReference>
<feature type="domain" description="PAC" evidence="11">
    <location>
        <begin position="345"/>
        <end position="397"/>
    </location>
</feature>
<evidence type="ECO:0000256" key="7">
    <source>
        <dbReference type="ARBA" id="ARBA00022840"/>
    </source>
</evidence>
<dbReference type="EC" id="2.7.13.3" evidence="2"/>
<dbReference type="PROSITE" id="PS50109">
    <property type="entry name" value="HIS_KIN"/>
    <property type="match status" value="1"/>
</dbReference>
<evidence type="ECO:0000313" key="12">
    <source>
        <dbReference type="EMBL" id="NIR75336.1"/>
    </source>
</evidence>
<reference evidence="12 13" key="1">
    <citation type="submission" date="2020-01" db="EMBL/GenBank/DDBJ databases">
        <title>Genomes assembled from Gulf of Kutch pelagic sediment metagenomes.</title>
        <authorList>
            <person name="Chandrashekar M."/>
            <person name="Mahajan M.S."/>
            <person name="Dave K.J."/>
            <person name="Vatsa P."/>
            <person name="Nathani N.M."/>
        </authorList>
    </citation>
    <scope>NUCLEOTIDE SEQUENCE [LARGE SCALE GENOMIC DNA]</scope>
    <source>
        <strain evidence="12">KS3-K002</strain>
    </source>
</reference>
<keyword evidence="5" id="KW-0547">Nucleotide-binding</keyword>
<dbReference type="InterPro" id="IPR000700">
    <property type="entry name" value="PAS-assoc_C"/>
</dbReference>
<dbReference type="PROSITE" id="PS50112">
    <property type="entry name" value="PAS"/>
    <property type="match status" value="2"/>
</dbReference>
<dbReference type="NCBIfam" id="TIGR00229">
    <property type="entry name" value="sensory_box"/>
    <property type="match status" value="2"/>
</dbReference>
<feature type="domain" description="Histidine kinase" evidence="9">
    <location>
        <begin position="522"/>
        <end position="718"/>
    </location>
</feature>
<dbReference type="AlphaFoldDB" id="A0AAE4ZAS1"/>
<dbReference type="Gene3D" id="1.10.287.130">
    <property type="match status" value="1"/>
</dbReference>
<dbReference type="InterPro" id="IPR003594">
    <property type="entry name" value="HATPase_dom"/>
</dbReference>